<dbReference type="AlphaFoldDB" id="X1UXW1"/>
<accession>X1UXW1</accession>
<comment type="caution">
    <text evidence="1">The sequence shown here is derived from an EMBL/GenBank/DDBJ whole genome shotgun (WGS) entry which is preliminary data.</text>
</comment>
<feature type="non-terminal residue" evidence="1">
    <location>
        <position position="30"/>
    </location>
</feature>
<sequence length="30" mass="3809">MRKYRIVDLSVKVYPGREERRLERRLITFK</sequence>
<evidence type="ECO:0000313" key="1">
    <source>
        <dbReference type="EMBL" id="GAJ22348.1"/>
    </source>
</evidence>
<protein>
    <submittedName>
        <fullName evidence="1">Uncharacterized protein</fullName>
    </submittedName>
</protein>
<gene>
    <name evidence="1" type="ORF">S12H4_57320</name>
</gene>
<name>X1UXW1_9ZZZZ</name>
<organism evidence="1">
    <name type="scientific">marine sediment metagenome</name>
    <dbReference type="NCBI Taxonomy" id="412755"/>
    <lineage>
        <taxon>unclassified sequences</taxon>
        <taxon>metagenomes</taxon>
        <taxon>ecological metagenomes</taxon>
    </lineage>
</organism>
<proteinExistence type="predicted"/>
<reference evidence="1" key="1">
    <citation type="journal article" date="2014" name="Front. Microbiol.">
        <title>High frequency of phylogenetically diverse reductive dehalogenase-homologous genes in deep subseafloor sedimentary metagenomes.</title>
        <authorList>
            <person name="Kawai M."/>
            <person name="Futagami T."/>
            <person name="Toyoda A."/>
            <person name="Takaki Y."/>
            <person name="Nishi S."/>
            <person name="Hori S."/>
            <person name="Arai W."/>
            <person name="Tsubouchi T."/>
            <person name="Morono Y."/>
            <person name="Uchiyama I."/>
            <person name="Ito T."/>
            <person name="Fujiyama A."/>
            <person name="Inagaki F."/>
            <person name="Takami H."/>
        </authorList>
    </citation>
    <scope>NUCLEOTIDE SEQUENCE</scope>
    <source>
        <strain evidence="1">Expedition CK06-06</strain>
    </source>
</reference>
<dbReference type="EMBL" id="BARW01037047">
    <property type="protein sequence ID" value="GAJ22348.1"/>
    <property type="molecule type" value="Genomic_DNA"/>
</dbReference>